<feature type="transmembrane region" description="Helical" evidence="1">
    <location>
        <begin position="249"/>
        <end position="275"/>
    </location>
</feature>
<dbReference type="InterPro" id="IPR029058">
    <property type="entry name" value="AB_hydrolase_fold"/>
</dbReference>
<dbReference type="AlphaFoldDB" id="A0A1L9NTQ2"/>
<dbReference type="Proteomes" id="UP000184514">
    <property type="component" value="Unassembled WGS sequence"/>
</dbReference>
<comment type="caution">
    <text evidence="2">The sequence shown here is derived from an EMBL/GenBank/DDBJ whole genome shotgun (WGS) entry which is preliminary data.</text>
</comment>
<keyword evidence="3" id="KW-1185">Reference proteome</keyword>
<sequence>MRALSVLGTITVVFAALFATGVPLDGLEWLSAACGPVNDRQTTANLGCFTGLGVRALQFSWLVAVSFVILLMLCSLKGFRKNLWDKRSIYLAICSAMLILWMTITVAIWAMAVKFIQNVPIAGVVPAKDIVENGFVEATQTIVYGVFSLLVIAVVAFGVAKKRGSVRDELSKHETESSDIDKKYGRVILNPWLNLALLIGIIAFAFSSFTALAEFALGKPEKLQITGFFADLYRTAYAWDAYFKTGGTVAFFVTTAIGFLILNFSSVIASGVGVARDVTTYLTRTHRANPMQKGSNSAYFYADEIQARFKEVVAHMLDQEGRARISRITFMTHSQGTVIAAVGLKEIAKDMPVKPTLVTMGSPLTQIYGHYFEKNYQFSPESNAALKNWYNIYRGDDFVGTRVQGHKVGAQNYKVRPKGHSHYWSDQIVWDQFKKLKIFSD</sequence>
<keyword evidence="1" id="KW-1133">Transmembrane helix</keyword>
<dbReference type="EMBL" id="MLCB01000172">
    <property type="protein sequence ID" value="OJI92690.1"/>
    <property type="molecule type" value="Genomic_DNA"/>
</dbReference>
<evidence type="ECO:0000256" key="1">
    <source>
        <dbReference type="SAM" id="Phobius"/>
    </source>
</evidence>
<protein>
    <submittedName>
        <fullName evidence="2">Uncharacterized protein</fullName>
    </submittedName>
</protein>
<accession>A0A1L9NTQ2</accession>
<organism evidence="2 3">
    <name type="scientific">Planktotalea frisia</name>
    <dbReference type="NCBI Taxonomy" id="696762"/>
    <lineage>
        <taxon>Bacteria</taxon>
        <taxon>Pseudomonadati</taxon>
        <taxon>Pseudomonadota</taxon>
        <taxon>Alphaproteobacteria</taxon>
        <taxon>Rhodobacterales</taxon>
        <taxon>Paracoccaceae</taxon>
        <taxon>Planktotalea</taxon>
    </lineage>
</organism>
<keyword evidence="1" id="KW-0812">Transmembrane</keyword>
<dbReference type="SUPFAM" id="SSF53474">
    <property type="entry name" value="alpha/beta-Hydrolases"/>
    <property type="match status" value="1"/>
</dbReference>
<gene>
    <name evidence="2" type="ORF">PFRI_31750</name>
</gene>
<feature type="transmembrane region" description="Helical" evidence="1">
    <location>
        <begin position="59"/>
        <end position="76"/>
    </location>
</feature>
<name>A0A1L9NTQ2_9RHOB</name>
<evidence type="ECO:0000313" key="2">
    <source>
        <dbReference type="EMBL" id="OJI92690.1"/>
    </source>
</evidence>
<dbReference type="Gene3D" id="3.40.50.1820">
    <property type="entry name" value="alpha/beta hydrolase"/>
    <property type="match status" value="1"/>
</dbReference>
<proteinExistence type="predicted"/>
<feature type="transmembrane region" description="Helical" evidence="1">
    <location>
        <begin position="88"/>
        <end position="112"/>
    </location>
</feature>
<feature type="transmembrane region" description="Helical" evidence="1">
    <location>
        <begin position="142"/>
        <end position="160"/>
    </location>
</feature>
<feature type="transmembrane region" description="Helical" evidence="1">
    <location>
        <begin position="192"/>
        <end position="213"/>
    </location>
</feature>
<reference evidence="2 3" key="1">
    <citation type="submission" date="2016-10" db="EMBL/GenBank/DDBJ databases">
        <title>Genome sequence of Planktotalea frisia SH6-1.</title>
        <authorList>
            <person name="Poehlein A."/>
            <person name="Bakenhus I."/>
            <person name="Voget S."/>
            <person name="Brinkhoff T."/>
            <person name="Simon M."/>
        </authorList>
    </citation>
    <scope>NUCLEOTIDE SEQUENCE [LARGE SCALE GENOMIC DNA]</scope>
    <source>
        <strain evidence="2 3">SH6-1</strain>
    </source>
</reference>
<keyword evidence="1" id="KW-0472">Membrane</keyword>
<evidence type="ECO:0000313" key="3">
    <source>
        <dbReference type="Proteomes" id="UP000184514"/>
    </source>
</evidence>